<dbReference type="InterPro" id="IPR036388">
    <property type="entry name" value="WH-like_DNA-bd_sf"/>
</dbReference>
<keyword evidence="2" id="KW-0902">Two-component regulatory system</keyword>
<keyword evidence="3 5" id="KW-0238">DNA-binding</keyword>
<dbReference type="GO" id="GO:0005829">
    <property type="term" value="C:cytosol"/>
    <property type="evidence" value="ECO:0007669"/>
    <property type="project" value="TreeGrafter"/>
</dbReference>
<dbReference type="SMART" id="SM00862">
    <property type="entry name" value="Trans_reg_C"/>
    <property type="match status" value="1"/>
</dbReference>
<keyword evidence="1 4" id="KW-0597">Phosphoprotein</keyword>
<feature type="DNA-binding region" description="OmpR/PhoB-type" evidence="5">
    <location>
        <begin position="111"/>
        <end position="210"/>
    </location>
</feature>
<evidence type="ECO:0000256" key="5">
    <source>
        <dbReference type="PROSITE-ProRule" id="PRU01091"/>
    </source>
</evidence>
<evidence type="ECO:0000256" key="4">
    <source>
        <dbReference type="PROSITE-ProRule" id="PRU00169"/>
    </source>
</evidence>
<dbReference type="EMBL" id="DTPE01000126">
    <property type="protein sequence ID" value="HGE75092.1"/>
    <property type="molecule type" value="Genomic_DNA"/>
</dbReference>
<feature type="domain" description="OmpR/PhoB-type" evidence="7">
    <location>
        <begin position="111"/>
        <end position="210"/>
    </location>
</feature>
<dbReference type="PANTHER" id="PTHR48111">
    <property type="entry name" value="REGULATOR OF RPOS"/>
    <property type="match status" value="1"/>
</dbReference>
<evidence type="ECO:0000256" key="2">
    <source>
        <dbReference type="ARBA" id="ARBA00023012"/>
    </source>
</evidence>
<dbReference type="Gene3D" id="1.10.10.10">
    <property type="entry name" value="Winged helix-like DNA-binding domain superfamily/Winged helix DNA-binding domain"/>
    <property type="match status" value="1"/>
</dbReference>
<organism evidence="8">
    <name type="scientific">Mesoaciditoga lauensis</name>
    <dbReference type="NCBI Taxonomy" id="1495039"/>
    <lineage>
        <taxon>Bacteria</taxon>
        <taxon>Thermotogati</taxon>
        <taxon>Thermotogota</taxon>
        <taxon>Thermotogae</taxon>
        <taxon>Mesoaciditogales</taxon>
        <taxon>Mesoaciditogaceae</taxon>
        <taxon>Mesoaciditoga</taxon>
    </lineage>
</organism>
<dbReference type="Pfam" id="PF00486">
    <property type="entry name" value="Trans_reg_C"/>
    <property type="match status" value="1"/>
</dbReference>
<evidence type="ECO:0000259" key="6">
    <source>
        <dbReference type="PROSITE" id="PS50110"/>
    </source>
</evidence>
<evidence type="ECO:0000256" key="1">
    <source>
        <dbReference type="ARBA" id="ARBA00022553"/>
    </source>
</evidence>
<accession>A0A7V3VSH4</accession>
<evidence type="ECO:0000313" key="8">
    <source>
        <dbReference type="EMBL" id="HGE75092.1"/>
    </source>
</evidence>
<dbReference type="AlphaFoldDB" id="A0A7V3VSH4"/>
<dbReference type="Gene3D" id="3.40.50.2300">
    <property type="match status" value="1"/>
</dbReference>
<dbReference type="PANTHER" id="PTHR48111:SF40">
    <property type="entry name" value="PHOSPHATE REGULON TRANSCRIPTIONAL REGULATORY PROTEIN PHOB"/>
    <property type="match status" value="1"/>
</dbReference>
<proteinExistence type="predicted"/>
<dbReference type="PROSITE" id="PS50110">
    <property type="entry name" value="RESPONSE_REGULATORY"/>
    <property type="match status" value="1"/>
</dbReference>
<protein>
    <submittedName>
        <fullName evidence="8">Response regulator transcription factor</fullName>
    </submittedName>
</protein>
<dbReference type="GO" id="GO:0000976">
    <property type="term" value="F:transcription cis-regulatory region binding"/>
    <property type="evidence" value="ECO:0007669"/>
    <property type="project" value="TreeGrafter"/>
</dbReference>
<dbReference type="GO" id="GO:0000156">
    <property type="term" value="F:phosphorelay response regulator activity"/>
    <property type="evidence" value="ECO:0007669"/>
    <property type="project" value="TreeGrafter"/>
</dbReference>
<dbReference type="CDD" id="cd17574">
    <property type="entry name" value="REC_OmpR"/>
    <property type="match status" value="1"/>
</dbReference>
<dbReference type="Pfam" id="PF00072">
    <property type="entry name" value="Response_reg"/>
    <property type="match status" value="1"/>
</dbReference>
<feature type="modified residue" description="4-aspartylphosphate" evidence="4">
    <location>
        <position position="51"/>
    </location>
</feature>
<dbReference type="InterPro" id="IPR001867">
    <property type="entry name" value="OmpR/PhoB-type_DNA-bd"/>
</dbReference>
<evidence type="ECO:0000259" key="7">
    <source>
        <dbReference type="PROSITE" id="PS51755"/>
    </source>
</evidence>
<dbReference type="SMART" id="SM00448">
    <property type="entry name" value="REC"/>
    <property type="match status" value="1"/>
</dbReference>
<dbReference type="InterPro" id="IPR011006">
    <property type="entry name" value="CheY-like_superfamily"/>
</dbReference>
<sequence length="215" mass="24950">MTRILLVEDDEMMREIMLLYLDKKYDVSSTGSGAEAARFIKEEHFDLILLDLMLPEISGETLAQIANIKNIPVMIMTAKNSEEDILSGLKLGVIDYITKPFSPKILMMKIDNFFERAFKKEEEFRLLTTERTLTTKNEKIYLTPVETKLLDVMMKDPGIPHRRDELLREIWEDERSERIVDATVKNLRKKLEGSGIRIKTVMGIGYALERDETFN</sequence>
<name>A0A7V3VSH4_9BACT</name>
<reference evidence="8" key="1">
    <citation type="journal article" date="2020" name="mSystems">
        <title>Genome- and Community-Level Interaction Insights into Carbon Utilization and Element Cycling Functions of Hydrothermarchaeota in Hydrothermal Sediment.</title>
        <authorList>
            <person name="Zhou Z."/>
            <person name="Liu Y."/>
            <person name="Xu W."/>
            <person name="Pan J."/>
            <person name="Luo Z.H."/>
            <person name="Li M."/>
        </authorList>
    </citation>
    <scope>NUCLEOTIDE SEQUENCE [LARGE SCALE GENOMIC DNA]</scope>
    <source>
        <strain evidence="8">SpSt-966</strain>
    </source>
</reference>
<feature type="domain" description="Response regulatory" evidence="6">
    <location>
        <begin position="3"/>
        <end position="114"/>
    </location>
</feature>
<evidence type="ECO:0000256" key="3">
    <source>
        <dbReference type="ARBA" id="ARBA00023125"/>
    </source>
</evidence>
<comment type="caution">
    <text evidence="8">The sequence shown here is derived from an EMBL/GenBank/DDBJ whole genome shotgun (WGS) entry which is preliminary data.</text>
</comment>
<dbReference type="InterPro" id="IPR001789">
    <property type="entry name" value="Sig_transdc_resp-reg_receiver"/>
</dbReference>
<dbReference type="SUPFAM" id="SSF46894">
    <property type="entry name" value="C-terminal effector domain of the bipartite response regulators"/>
    <property type="match status" value="1"/>
</dbReference>
<dbReference type="InterPro" id="IPR016032">
    <property type="entry name" value="Sig_transdc_resp-reg_C-effctor"/>
</dbReference>
<dbReference type="GO" id="GO:0032993">
    <property type="term" value="C:protein-DNA complex"/>
    <property type="evidence" value="ECO:0007669"/>
    <property type="project" value="TreeGrafter"/>
</dbReference>
<dbReference type="GO" id="GO:0006355">
    <property type="term" value="P:regulation of DNA-templated transcription"/>
    <property type="evidence" value="ECO:0007669"/>
    <property type="project" value="InterPro"/>
</dbReference>
<dbReference type="PROSITE" id="PS51755">
    <property type="entry name" value="OMPR_PHOB"/>
    <property type="match status" value="1"/>
</dbReference>
<gene>
    <name evidence="8" type="ORF">ENX73_03080</name>
</gene>
<dbReference type="SUPFAM" id="SSF52172">
    <property type="entry name" value="CheY-like"/>
    <property type="match status" value="1"/>
</dbReference>
<dbReference type="CDD" id="cd00383">
    <property type="entry name" value="trans_reg_C"/>
    <property type="match status" value="1"/>
</dbReference>
<dbReference type="InterPro" id="IPR039420">
    <property type="entry name" value="WalR-like"/>
</dbReference>